<dbReference type="InterPro" id="IPR058627">
    <property type="entry name" value="MdtA-like_C"/>
</dbReference>
<feature type="coiled-coil region" evidence="7">
    <location>
        <begin position="107"/>
        <end position="134"/>
    </location>
</feature>
<evidence type="ECO:0000256" key="4">
    <source>
        <dbReference type="ARBA" id="ARBA00022475"/>
    </source>
</evidence>
<evidence type="ECO:0000256" key="6">
    <source>
        <dbReference type="ARBA" id="ARBA00023136"/>
    </source>
</evidence>
<evidence type="ECO:0000256" key="3">
    <source>
        <dbReference type="ARBA" id="ARBA00022448"/>
    </source>
</evidence>
<dbReference type="RefSeq" id="WP_135245652.1">
    <property type="nucleotide sequence ID" value="NZ_SIHO01000002.1"/>
</dbReference>
<feature type="domain" description="Multidrug resistance protein MdtA-like alpha-helical hairpin" evidence="10">
    <location>
        <begin position="108"/>
        <end position="175"/>
    </location>
</feature>
<dbReference type="Pfam" id="PF25876">
    <property type="entry name" value="HH_MFP_RND"/>
    <property type="match status" value="1"/>
</dbReference>
<dbReference type="InterPro" id="IPR058625">
    <property type="entry name" value="MdtA-like_BSH"/>
</dbReference>
<dbReference type="GO" id="GO:1990281">
    <property type="term" value="C:efflux pump complex"/>
    <property type="evidence" value="ECO:0007669"/>
    <property type="project" value="TreeGrafter"/>
</dbReference>
<feature type="chain" id="PRO_5021235697" evidence="9">
    <location>
        <begin position="26"/>
        <end position="401"/>
    </location>
</feature>
<feature type="compositionally biased region" description="Basic and acidic residues" evidence="8">
    <location>
        <begin position="388"/>
        <end position="401"/>
    </location>
</feature>
<evidence type="ECO:0000259" key="10">
    <source>
        <dbReference type="Pfam" id="PF25876"/>
    </source>
</evidence>
<evidence type="ECO:0000256" key="2">
    <source>
        <dbReference type="ARBA" id="ARBA00009477"/>
    </source>
</evidence>
<keyword evidence="15" id="KW-1185">Reference proteome</keyword>
<keyword evidence="5" id="KW-0997">Cell inner membrane</keyword>
<feature type="domain" description="Multidrug resistance protein MdtA-like beta-barrel" evidence="12">
    <location>
        <begin position="213"/>
        <end position="300"/>
    </location>
</feature>
<dbReference type="Pfam" id="PF25917">
    <property type="entry name" value="BSH_RND"/>
    <property type="match status" value="1"/>
</dbReference>
<reference evidence="14 15" key="1">
    <citation type="submission" date="2019-02" db="EMBL/GenBank/DDBJ databases">
        <title>Polymorphobacter sp. isolated from the lake at the Tibet of China.</title>
        <authorList>
            <person name="Li A."/>
        </authorList>
    </citation>
    <scope>NUCLEOTIDE SEQUENCE [LARGE SCALE GENOMIC DNA]</scope>
    <source>
        <strain evidence="14 15">DJ1R-1</strain>
    </source>
</reference>
<dbReference type="AlphaFoldDB" id="A0A4Y9EMX9"/>
<feature type="domain" description="Multidrug resistance protein MdtA-like C-terminal permuted SH3" evidence="13">
    <location>
        <begin position="311"/>
        <end position="366"/>
    </location>
</feature>
<keyword evidence="7" id="KW-0175">Coiled coil</keyword>
<sequence>MNSKTRSFLSQTRIALCGTLLLALAACGRDDAANKPKPPMMVSAETAQLADYVPRLTVLGTVTPLQSVAVRSRVDGQITAVLFKEGSNVRAGQPLFRLDDRAQRASVAQARAALASANAAAVQAEADYKRAQALVKSGFISGATIDQKRAAAESARAGIGGARGALSAAETGLSYLSINAPVSGRTGEIGFKLGATVKANDTAPLVTINQLSPITVRFAVPPDRIQALRDRYAAGAVAVSAHGRGTAGTEEGQTGGVVANGKLVFLDNNVDPLNGSIAAKAEFVNANDELWPGALVELDVPLALPTRLIRLPESAIQNGQDFSYVWTIGADSKAVLTKVTIAGRNDGYAYIASGLQPGAQVVTDALAKLKAGGKVKTRAGKQTGGKPGEGKSGDAKQQRPA</sequence>
<evidence type="ECO:0000256" key="1">
    <source>
        <dbReference type="ARBA" id="ARBA00004236"/>
    </source>
</evidence>
<dbReference type="InterPro" id="IPR006143">
    <property type="entry name" value="RND_pump_MFP"/>
</dbReference>
<dbReference type="NCBIfam" id="TIGR01730">
    <property type="entry name" value="RND_mfp"/>
    <property type="match status" value="1"/>
</dbReference>
<evidence type="ECO:0000313" key="15">
    <source>
        <dbReference type="Proteomes" id="UP000297737"/>
    </source>
</evidence>
<dbReference type="OrthoDB" id="9806939at2"/>
<evidence type="ECO:0000259" key="13">
    <source>
        <dbReference type="Pfam" id="PF25967"/>
    </source>
</evidence>
<dbReference type="Gene3D" id="2.40.30.170">
    <property type="match status" value="1"/>
</dbReference>
<comment type="subcellular location">
    <subcellularLocation>
        <location evidence="1">Cell membrane</location>
    </subcellularLocation>
</comment>
<dbReference type="PROSITE" id="PS51257">
    <property type="entry name" value="PROKAR_LIPOPROTEIN"/>
    <property type="match status" value="1"/>
</dbReference>
<feature type="region of interest" description="Disordered" evidence="8">
    <location>
        <begin position="371"/>
        <end position="401"/>
    </location>
</feature>
<evidence type="ECO:0000256" key="9">
    <source>
        <dbReference type="SAM" id="SignalP"/>
    </source>
</evidence>
<evidence type="ECO:0000256" key="7">
    <source>
        <dbReference type="SAM" id="Coils"/>
    </source>
</evidence>
<feature type="signal peptide" evidence="9">
    <location>
        <begin position="1"/>
        <end position="25"/>
    </location>
</feature>
<dbReference type="SUPFAM" id="SSF111369">
    <property type="entry name" value="HlyD-like secretion proteins"/>
    <property type="match status" value="1"/>
</dbReference>
<proteinExistence type="inferred from homology"/>
<keyword evidence="4" id="KW-1003">Cell membrane</keyword>
<dbReference type="PANTHER" id="PTHR30469">
    <property type="entry name" value="MULTIDRUG RESISTANCE PROTEIN MDTA"/>
    <property type="match status" value="1"/>
</dbReference>
<keyword evidence="6" id="KW-0472">Membrane</keyword>
<organism evidence="14 15">
    <name type="scientific">Glacieibacterium arshaanense</name>
    <dbReference type="NCBI Taxonomy" id="2511025"/>
    <lineage>
        <taxon>Bacteria</taxon>
        <taxon>Pseudomonadati</taxon>
        <taxon>Pseudomonadota</taxon>
        <taxon>Alphaproteobacteria</taxon>
        <taxon>Sphingomonadales</taxon>
        <taxon>Sphingosinicellaceae</taxon>
        <taxon>Glacieibacterium</taxon>
    </lineage>
</organism>
<dbReference type="PANTHER" id="PTHR30469:SF36">
    <property type="entry name" value="BLL3903 PROTEIN"/>
    <property type="match status" value="1"/>
</dbReference>
<accession>A0A4Y9EMX9</accession>
<keyword evidence="9" id="KW-0732">Signal</keyword>
<comment type="similarity">
    <text evidence="2">Belongs to the membrane fusion protein (MFP) (TC 8.A.1) family.</text>
</comment>
<dbReference type="Gene3D" id="2.40.420.20">
    <property type="match status" value="1"/>
</dbReference>
<dbReference type="Pfam" id="PF25944">
    <property type="entry name" value="Beta-barrel_RND"/>
    <property type="match status" value="1"/>
</dbReference>
<keyword evidence="3" id="KW-0813">Transport</keyword>
<evidence type="ECO:0000256" key="8">
    <source>
        <dbReference type="SAM" id="MobiDB-lite"/>
    </source>
</evidence>
<gene>
    <name evidence="14" type="ORF">EUV02_07620</name>
</gene>
<feature type="domain" description="Multidrug resistance protein MdtA-like barrel-sandwich hybrid" evidence="11">
    <location>
        <begin position="67"/>
        <end position="208"/>
    </location>
</feature>
<dbReference type="InterPro" id="IPR058626">
    <property type="entry name" value="MdtA-like_b-barrel"/>
</dbReference>
<dbReference type="EMBL" id="SIHO01000002">
    <property type="protein sequence ID" value="TFU03060.1"/>
    <property type="molecule type" value="Genomic_DNA"/>
</dbReference>
<protein>
    <submittedName>
        <fullName evidence="14">Efflux RND transporter periplasmic adaptor subunit</fullName>
    </submittedName>
</protein>
<dbReference type="InterPro" id="IPR058624">
    <property type="entry name" value="MdtA-like_HH"/>
</dbReference>
<dbReference type="Gene3D" id="1.10.287.470">
    <property type="entry name" value="Helix hairpin bin"/>
    <property type="match status" value="1"/>
</dbReference>
<evidence type="ECO:0000259" key="11">
    <source>
        <dbReference type="Pfam" id="PF25917"/>
    </source>
</evidence>
<dbReference type="GO" id="GO:0015562">
    <property type="term" value="F:efflux transmembrane transporter activity"/>
    <property type="evidence" value="ECO:0007669"/>
    <property type="project" value="TreeGrafter"/>
</dbReference>
<dbReference type="Proteomes" id="UP000297737">
    <property type="component" value="Unassembled WGS sequence"/>
</dbReference>
<dbReference type="Gene3D" id="2.40.50.100">
    <property type="match status" value="1"/>
</dbReference>
<name>A0A4Y9EMX9_9SPHN</name>
<evidence type="ECO:0000313" key="14">
    <source>
        <dbReference type="EMBL" id="TFU03060.1"/>
    </source>
</evidence>
<comment type="caution">
    <text evidence="14">The sequence shown here is derived from an EMBL/GenBank/DDBJ whole genome shotgun (WGS) entry which is preliminary data.</text>
</comment>
<evidence type="ECO:0000259" key="12">
    <source>
        <dbReference type="Pfam" id="PF25944"/>
    </source>
</evidence>
<evidence type="ECO:0000256" key="5">
    <source>
        <dbReference type="ARBA" id="ARBA00022519"/>
    </source>
</evidence>
<dbReference type="Pfam" id="PF25967">
    <property type="entry name" value="RND-MFP_C"/>
    <property type="match status" value="1"/>
</dbReference>